<keyword evidence="3" id="KW-0328">Glycosyltransferase</keyword>
<gene>
    <name evidence="8" type="ORF">ENU66_02585</name>
</gene>
<dbReference type="InterPro" id="IPR029044">
    <property type="entry name" value="Nucleotide-diphossugar_trans"/>
</dbReference>
<dbReference type="AlphaFoldDB" id="A0A7V3ZX55"/>
<evidence type="ECO:0000256" key="6">
    <source>
        <dbReference type="SAM" id="Phobius"/>
    </source>
</evidence>
<evidence type="ECO:0000256" key="4">
    <source>
        <dbReference type="ARBA" id="ARBA00022679"/>
    </source>
</evidence>
<evidence type="ECO:0000256" key="5">
    <source>
        <dbReference type="ARBA" id="ARBA00023136"/>
    </source>
</evidence>
<feature type="transmembrane region" description="Helical" evidence="6">
    <location>
        <begin position="298"/>
        <end position="317"/>
    </location>
</feature>
<dbReference type="PANTHER" id="PTHR43646:SF2">
    <property type="entry name" value="GLYCOSYLTRANSFERASE 2-LIKE DOMAIN-CONTAINING PROTEIN"/>
    <property type="match status" value="1"/>
</dbReference>
<keyword evidence="2" id="KW-1003">Cell membrane</keyword>
<protein>
    <submittedName>
        <fullName evidence="8">Glycosyltransferase</fullName>
    </submittedName>
</protein>
<keyword evidence="5 6" id="KW-0472">Membrane</keyword>
<reference evidence="8" key="1">
    <citation type="journal article" date="2020" name="mSystems">
        <title>Genome- and Community-Level Interaction Insights into Carbon Utilization and Element Cycling Functions of Hydrothermarchaeota in Hydrothermal Sediment.</title>
        <authorList>
            <person name="Zhou Z."/>
            <person name="Liu Y."/>
            <person name="Xu W."/>
            <person name="Pan J."/>
            <person name="Luo Z.H."/>
            <person name="Li M."/>
        </authorList>
    </citation>
    <scope>NUCLEOTIDE SEQUENCE [LARGE SCALE GENOMIC DNA]</scope>
    <source>
        <strain evidence="8">SpSt-69</strain>
    </source>
</reference>
<dbReference type="SUPFAM" id="SSF53448">
    <property type="entry name" value="Nucleotide-diphospho-sugar transferases"/>
    <property type="match status" value="1"/>
</dbReference>
<evidence type="ECO:0000256" key="1">
    <source>
        <dbReference type="ARBA" id="ARBA00004236"/>
    </source>
</evidence>
<evidence type="ECO:0000313" key="8">
    <source>
        <dbReference type="EMBL" id="HGL17209.1"/>
    </source>
</evidence>
<keyword evidence="6" id="KW-1133">Transmembrane helix</keyword>
<dbReference type="GO" id="GO:0005886">
    <property type="term" value="C:plasma membrane"/>
    <property type="evidence" value="ECO:0007669"/>
    <property type="project" value="UniProtKB-SubCell"/>
</dbReference>
<evidence type="ECO:0000256" key="3">
    <source>
        <dbReference type="ARBA" id="ARBA00022676"/>
    </source>
</evidence>
<feature type="domain" description="Glycosyltransferase 2-like" evidence="7">
    <location>
        <begin position="38"/>
        <end position="190"/>
    </location>
</feature>
<keyword evidence="4 8" id="KW-0808">Transferase</keyword>
<dbReference type="Pfam" id="PF00535">
    <property type="entry name" value="Glycos_transf_2"/>
    <property type="match status" value="1"/>
</dbReference>
<feature type="transmembrane region" description="Helical" evidence="6">
    <location>
        <begin position="266"/>
        <end position="286"/>
    </location>
</feature>
<feature type="transmembrane region" description="Helical" evidence="6">
    <location>
        <begin position="7"/>
        <end position="24"/>
    </location>
</feature>
<evidence type="ECO:0000259" key="7">
    <source>
        <dbReference type="Pfam" id="PF00535"/>
    </source>
</evidence>
<dbReference type="InterPro" id="IPR001173">
    <property type="entry name" value="Glyco_trans_2-like"/>
</dbReference>
<sequence>MKLVIDVLLYIFAIFGLLKVILFYRKRSLPKLQKTSISIVIPARNEEGRLPRLLESIKNQTERPLEVIVVNDGSDDHTDRIALSYGVKLIHAQLPPGWVGKSYACYLGAKEAIGDVILFLDADVFLKEDFLEKIGGKISDNTVFSIQPYHKVVKFYEHFSLFFNLVSLLGILGKRFNSNGHFAYGLFGPCLLFPKKLYEETGGHALVKDSILEDLDLGVELLKRGIQVVTFPHNYLIGYRMYEYGIKSLLLGWLKNLSEGAAKAPFIRILQVIGIVATSFMPIFIIKGKFFLGGSSSIYYLLLLAYLTYLLLVFFALREIGSVSLLDVVLWPLHSLFFTFVFLFSLILKITGVKVPWKGRKVNKIRF</sequence>
<feature type="transmembrane region" description="Helical" evidence="6">
    <location>
        <begin position="329"/>
        <end position="351"/>
    </location>
</feature>
<comment type="subcellular location">
    <subcellularLocation>
        <location evidence="1">Cell membrane</location>
    </subcellularLocation>
</comment>
<accession>A0A7V3ZX55</accession>
<dbReference type="EMBL" id="DTDJ01000022">
    <property type="protein sequence ID" value="HGL17209.1"/>
    <property type="molecule type" value="Genomic_DNA"/>
</dbReference>
<keyword evidence="6" id="KW-0812">Transmembrane</keyword>
<comment type="caution">
    <text evidence="8">The sequence shown here is derived from an EMBL/GenBank/DDBJ whole genome shotgun (WGS) entry which is preliminary data.</text>
</comment>
<organism evidence="8">
    <name type="scientific">candidate division WOR-3 bacterium</name>
    <dbReference type="NCBI Taxonomy" id="2052148"/>
    <lineage>
        <taxon>Bacteria</taxon>
        <taxon>Bacteria division WOR-3</taxon>
    </lineage>
</organism>
<proteinExistence type="predicted"/>
<dbReference type="PANTHER" id="PTHR43646">
    <property type="entry name" value="GLYCOSYLTRANSFERASE"/>
    <property type="match status" value="1"/>
</dbReference>
<evidence type="ECO:0000256" key="2">
    <source>
        <dbReference type="ARBA" id="ARBA00022475"/>
    </source>
</evidence>
<dbReference type="Gene3D" id="3.90.550.10">
    <property type="entry name" value="Spore Coat Polysaccharide Biosynthesis Protein SpsA, Chain A"/>
    <property type="match status" value="1"/>
</dbReference>
<name>A0A7V3ZX55_UNCW3</name>
<dbReference type="GO" id="GO:0016757">
    <property type="term" value="F:glycosyltransferase activity"/>
    <property type="evidence" value="ECO:0007669"/>
    <property type="project" value="UniProtKB-KW"/>
</dbReference>